<keyword evidence="5 7" id="KW-0472">Membrane</keyword>
<evidence type="ECO:0000256" key="4">
    <source>
        <dbReference type="ARBA" id="ARBA00023065"/>
    </source>
</evidence>
<dbReference type="eggNOG" id="COG0712">
    <property type="taxonomic scope" value="Bacteria"/>
</dbReference>
<evidence type="ECO:0000313" key="9">
    <source>
        <dbReference type="Proteomes" id="UP000028481"/>
    </source>
</evidence>
<comment type="similarity">
    <text evidence="7">Belongs to the ATPase delta chain family.</text>
</comment>
<dbReference type="InterPro" id="IPR000711">
    <property type="entry name" value="ATPase_OSCP/dsu"/>
</dbReference>
<dbReference type="PaxDb" id="289377-HL41_01080"/>
<evidence type="ECO:0000313" key="8">
    <source>
        <dbReference type="EMBL" id="AIH03532.1"/>
    </source>
</evidence>
<evidence type="ECO:0000256" key="1">
    <source>
        <dbReference type="ARBA" id="ARBA00004370"/>
    </source>
</evidence>
<evidence type="ECO:0000256" key="2">
    <source>
        <dbReference type="ARBA" id="ARBA00022448"/>
    </source>
</evidence>
<proteinExistence type="inferred from homology"/>
<dbReference type="InterPro" id="IPR026015">
    <property type="entry name" value="ATP_synth_OSCP/delta_N_sf"/>
</dbReference>
<dbReference type="InterPro" id="IPR020781">
    <property type="entry name" value="ATPase_OSCP/d_CS"/>
</dbReference>
<dbReference type="GO" id="GO:0005886">
    <property type="term" value="C:plasma membrane"/>
    <property type="evidence" value="ECO:0007669"/>
    <property type="project" value="UniProtKB-SubCell"/>
</dbReference>
<organism evidence="8 9">
    <name type="scientific">Thermodesulfobacterium commune DSM 2178</name>
    <dbReference type="NCBI Taxonomy" id="289377"/>
    <lineage>
        <taxon>Bacteria</taxon>
        <taxon>Pseudomonadati</taxon>
        <taxon>Thermodesulfobacteriota</taxon>
        <taxon>Thermodesulfobacteria</taxon>
        <taxon>Thermodesulfobacteriales</taxon>
        <taxon>Thermodesulfobacteriaceae</taxon>
        <taxon>Thermodesulfobacterium</taxon>
    </lineage>
</organism>
<dbReference type="PROSITE" id="PS00389">
    <property type="entry name" value="ATPASE_DELTA"/>
    <property type="match status" value="1"/>
</dbReference>
<evidence type="ECO:0000256" key="5">
    <source>
        <dbReference type="ARBA" id="ARBA00023136"/>
    </source>
</evidence>
<keyword evidence="7" id="KW-0139">CF(1)</keyword>
<comment type="function">
    <text evidence="7">This protein is part of the stalk that links CF(0) to CF(1). It either transmits conformational changes from CF(0) to CF(1) or is implicated in proton conduction.</text>
</comment>
<dbReference type="Pfam" id="PF00213">
    <property type="entry name" value="OSCP"/>
    <property type="match status" value="1"/>
</dbReference>
<dbReference type="HAMAP" id="MF_01416">
    <property type="entry name" value="ATP_synth_delta_bact"/>
    <property type="match status" value="1"/>
</dbReference>
<reference evidence="8 9" key="1">
    <citation type="journal article" date="2015" name="Genome Announc.">
        <title>Genome Sequence of a Sulfate-Reducing Thermophilic Bacterium, Thermodesulfobacterium commune DSM 2178T (Phylum Thermodesulfobacteria).</title>
        <authorList>
            <person name="Bhatnagar S."/>
            <person name="Badger J.H."/>
            <person name="Madupu R."/>
            <person name="Khouri H.M."/>
            <person name="O'Connor E.M."/>
            <person name="Robb F.T."/>
            <person name="Ward N.L."/>
            <person name="Eisen J.A."/>
        </authorList>
    </citation>
    <scope>NUCLEOTIDE SEQUENCE [LARGE SCALE GENOMIC DNA]</scope>
    <source>
        <strain evidence="8 9">DSM 2178</strain>
    </source>
</reference>
<evidence type="ECO:0000256" key="3">
    <source>
        <dbReference type="ARBA" id="ARBA00022781"/>
    </source>
</evidence>
<dbReference type="NCBIfam" id="TIGR01145">
    <property type="entry name" value="ATP_synt_delta"/>
    <property type="match status" value="1"/>
</dbReference>
<dbReference type="Proteomes" id="UP000028481">
    <property type="component" value="Chromosome"/>
</dbReference>
<protein>
    <recommendedName>
        <fullName evidence="7">ATP synthase subunit delta</fullName>
    </recommendedName>
    <alternativeName>
        <fullName evidence="7">ATP synthase F(1) sector subunit delta</fullName>
    </alternativeName>
    <alternativeName>
        <fullName evidence="7">F-type ATPase subunit delta</fullName>
        <shortName evidence="7">F-ATPase subunit delta</shortName>
    </alternativeName>
</protein>
<keyword evidence="7" id="KW-1003">Cell membrane</keyword>
<comment type="subcellular location">
    <subcellularLocation>
        <location evidence="7">Cell membrane</location>
        <topology evidence="7">Peripheral membrane protein</topology>
    </subcellularLocation>
    <subcellularLocation>
        <location evidence="1">Membrane</location>
    </subcellularLocation>
</comment>
<dbReference type="GO" id="GO:0046933">
    <property type="term" value="F:proton-transporting ATP synthase activity, rotational mechanism"/>
    <property type="evidence" value="ECO:0007669"/>
    <property type="project" value="UniProtKB-UniRule"/>
</dbReference>
<comment type="function">
    <text evidence="7">F(1)F(0) ATP synthase produces ATP from ADP in the presence of a proton or sodium gradient. F-type ATPases consist of two structural domains, F(1) containing the extramembraneous catalytic core and F(0) containing the membrane proton channel, linked together by a central stalk and a peripheral stalk. During catalysis, ATP synthesis in the catalytic domain of F(1) is coupled via a rotary mechanism of the central stalk subunits to proton translocation.</text>
</comment>
<name>A0A075WY67_9BACT</name>
<dbReference type="AlphaFoldDB" id="A0A075WY67"/>
<dbReference type="PANTHER" id="PTHR11910">
    <property type="entry name" value="ATP SYNTHASE DELTA CHAIN"/>
    <property type="match status" value="1"/>
</dbReference>
<accession>A0A075WY67</accession>
<evidence type="ECO:0000256" key="6">
    <source>
        <dbReference type="ARBA" id="ARBA00023310"/>
    </source>
</evidence>
<gene>
    <name evidence="7" type="primary">atpH</name>
    <name evidence="8" type="ORF">HL41_01080</name>
</gene>
<dbReference type="KEGG" id="tcm:HL41_01080"/>
<dbReference type="Gene3D" id="1.10.520.20">
    <property type="entry name" value="N-terminal domain of the delta subunit of the F1F0-ATP synthase"/>
    <property type="match status" value="1"/>
</dbReference>
<keyword evidence="2 7" id="KW-0813">Transport</keyword>
<keyword evidence="3 7" id="KW-0375">Hydrogen ion transport</keyword>
<keyword evidence="9" id="KW-1185">Reference proteome</keyword>
<sequence length="182" mass="20785">MKGLVIALKYAKGFFAAAKELGKTKEFGEQLGKIKELLESMPEVLQALQSPIYPPDLKMEVVEELLKALQVEPEVERFLRLLVEKRRIQLIREIFALYQELLDEELGIARGEVYTAYPLTEEEVKELQEVLKDFLKKEVVLEPKLDESIIGGVKVKVGDLVLDSTIKTQLEKFKEIIKGEVL</sequence>
<dbReference type="RefSeq" id="WP_038063358.1">
    <property type="nucleotide sequence ID" value="NZ_CP008796.1"/>
</dbReference>
<dbReference type="EMBL" id="CP008796">
    <property type="protein sequence ID" value="AIH03532.1"/>
    <property type="molecule type" value="Genomic_DNA"/>
</dbReference>
<keyword evidence="4 7" id="KW-0406">Ion transport</keyword>
<dbReference type="OrthoDB" id="9802471at2"/>
<dbReference type="GO" id="GO:0045259">
    <property type="term" value="C:proton-transporting ATP synthase complex"/>
    <property type="evidence" value="ECO:0007669"/>
    <property type="project" value="UniProtKB-KW"/>
</dbReference>
<keyword evidence="6 7" id="KW-0066">ATP synthesis</keyword>
<evidence type="ECO:0000256" key="7">
    <source>
        <dbReference type="HAMAP-Rule" id="MF_01416"/>
    </source>
</evidence>
<dbReference type="STRING" id="289377.HL41_01080"/>
<dbReference type="SUPFAM" id="SSF47928">
    <property type="entry name" value="N-terminal domain of the delta subunit of the F1F0-ATP synthase"/>
    <property type="match status" value="1"/>
</dbReference>
<dbReference type="HOGENOM" id="CLU_085114_4_0_0"/>
<dbReference type="PRINTS" id="PR00125">
    <property type="entry name" value="ATPASEDELTA"/>
</dbReference>